<feature type="compositionally biased region" description="Low complexity" evidence="3">
    <location>
        <begin position="21"/>
        <end position="32"/>
    </location>
</feature>
<keyword evidence="1" id="KW-0677">Repeat</keyword>
<feature type="compositionally biased region" description="Gly residues" evidence="3">
    <location>
        <begin position="167"/>
        <end position="179"/>
    </location>
</feature>
<feature type="compositionally biased region" description="Acidic residues" evidence="3">
    <location>
        <begin position="513"/>
        <end position="525"/>
    </location>
</feature>
<dbReference type="EMBL" id="FN648082">
    <property type="protein sequence ID" value="CBN78844.1"/>
    <property type="molecule type" value="Genomic_DNA"/>
</dbReference>
<dbReference type="Proteomes" id="UP000002630">
    <property type="component" value="Linkage Group LG03"/>
</dbReference>
<accession>D8LFU5</accession>
<feature type="compositionally biased region" description="Low complexity" evidence="3">
    <location>
        <begin position="181"/>
        <end position="193"/>
    </location>
</feature>
<organism evidence="4 5">
    <name type="scientific">Ectocarpus siliculosus</name>
    <name type="common">Brown alga</name>
    <name type="synonym">Conferva siliculosa</name>
    <dbReference type="NCBI Taxonomy" id="2880"/>
    <lineage>
        <taxon>Eukaryota</taxon>
        <taxon>Sar</taxon>
        <taxon>Stramenopiles</taxon>
        <taxon>Ochrophyta</taxon>
        <taxon>PX clade</taxon>
        <taxon>Phaeophyceae</taxon>
        <taxon>Ectocarpales</taxon>
        <taxon>Ectocarpaceae</taxon>
        <taxon>Ectocarpus</taxon>
    </lineage>
</organism>
<dbReference type="Gene3D" id="1.25.40.10">
    <property type="entry name" value="Tetratricopeptide repeat domain"/>
    <property type="match status" value="3"/>
</dbReference>
<feature type="compositionally biased region" description="Basic and acidic residues" evidence="3">
    <location>
        <begin position="803"/>
        <end position="817"/>
    </location>
</feature>
<sequence>MPAREPWSKPRRRDTTQQDKAAGAASGHESSSVRLEGRGGDKHRAQARSGGLSRLTSTTGAAAAAAATPSRTASSSATPGAGGVRVGQAAPNDAVAGGARIRRATTPAMAAAAVPEQQPSSAGPAINLAGGGGHRWRGLATTPAAAADAEGAGEELAGDTAIVARSGGTGSSSVRGGGALAPSCDSSGGDASGSPPPQGGAEEDSPSGPGVAAEASPRGRRPRQQRRRKQRQTQPPNGDGGKSAGDGGGGDGVVGISSGGDGAAGAKVVAATAGGVPSLSFAEKCRGDLRRHAKRGEGEKAVALIARMREAGVMPTERSYTSAINACRNGTSQWKEALELLKEAQTAGGGGITPNAFHYTGVLRACADAGQLDQIPPLKSEMASLGISPGLSYYHGAMAAAKGAAQGWKTVKELVSEMSEKRVVPSQNTYRLVDEVRSGLGSSSSAEVNNGGIGVDGSKDGASDGGDVEAERLVSMLRGIDGAPPPATTKTEGRERAKRRPKTPPQPAATAEVEAEEEEEEEEEEARGGGAAAAAAATRRKKPRSKREAGSRPALGSLQACNRDLRRYADRGAGDAAAELIGRMRKDGVQPTAKSYTSAINACKNGGQWERALALLREAPESGVALNAFHFVAAIKACGSAHQWDQVAALVSEMSSREISPNVEFYNWAIKAAASPKTGGEIRASMTRGGGWRAVEQHVDDAKSNSSAGGGDGGDGGNDSKPAAPSAGEAAAALLREMSEKGVAPDSITYTLVMTACRVDGEPERALAVLREMQKLASETEAEADVGPVAETVQEEAGVGGEGGDREVGKGSSHDGANDSGASGSPAVPSPHPPRRRRRRRRRREGGAGAGGVVVPNVIHYSSVMSAFADHPGGWKHVLRLMKEMEMENR</sequence>
<gene>
    <name evidence="4" type="ORF">Esi_0152_0002</name>
</gene>
<keyword evidence="5" id="KW-1185">Reference proteome</keyword>
<dbReference type="eggNOG" id="KOG4197">
    <property type="taxonomic scope" value="Eukaryota"/>
</dbReference>
<reference evidence="4 5" key="1">
    <citation type="journal article" date="2010" name="Nature">
        <title>The Ectocarpus genome and the independent evolution of multicellularity in brown algae.</title>
        <authorList>
            <person name="Cock J.M."/>
            <person name="Sterck L."/>
            <person name="Rouze P."/>
            <person name="Scornet D."/>
            <person name="Allen A.E."/>
            <person name="Amoutzias G."/>
            <person name="Anthouard V."/>
            <person name="Artiguenave F."/>
            <person name="Aury J.M."/>
            <person name="Badger J.H."/>
            <person name="Beszteri B."/>
            <person name="Billiau K."/>
            <person name="Bonnet E."/>
            <person name="Bothwell J.H."/>
            <person name="Bowler C."/>
            <person name="Boyen C."/>
            <person name="Brownlee C."/>
            <person name="Carrano C.J."/>
            <person name="Charrier B."/>
            <person name="Cho G.Y."/>
            <person name="Coelho S.M."/>
            <person name="Collen J."/>
            <person name="Corre E."/>
            <person name="Da Silva C."/>
            <person name="Delage L."/>
            <person name="Delaroque N."/>
            <person name="Dittami S.M."/>
            <person name="Doulbeau S."/>
            <person name="Elias M."/>
            <person name="Farnham G."/>
            <person name="Gachon C.M."/>
            <person name="Gschloessl B."/>
            <person name="Heesch S."/>
            <person name="Jabbari K."/>
            <person name="Jubin C."/>
            <person name="Kawai H."/>
            <person name="Kimura K."/>
            <person name="Kloareg B."/>
            <person name="Kupper F.C."/>
            <person name="Lang D."/>
            <person name="Le Bail A."/>
            <person name="Leblanc C."/>
            <person name="Lerouge P."/>
            <person name="Lohr M."/>
            <person name="Lopez P.J."/>
            <person name="Martens C."/>
            <person name="Maumus F."/>
            <person name="Michel G."/>
            <person name="Miranda-Saavedra D."/>
            <person name="Morales J."/>
            <person name="Moreau H."/>
            <person name="Motomura T."/>
            <person name="Nagasato C."/>
            <person name="Napoli C.A."/>
            <person name="Nelson D.R."/>
            <person name="Nyvall-Collen P."/>
            <person name="Peters A.F."/>
            <person name="Pommier C."/>
            <person name="Potin P."/>
            <person name="Poulain J."/>
            <person name="Quesneville H."/>
            <person name="Read B."/>
            <person name="Rensing S.A."/>
            <person name="Ritter A."/>
            <person name="Rousvoal S."/>
            <person name="Samanta M."/>
            <person name="Samson G."/>
            <person name="Schroeder D.C."/>
            <person name="Segurens B."/>
            <person name="Strittmatter M."/>
            <person name="Tonon T."/>
            <person name="Tregear J.W."/>
            <person name="Valentin K."/>
            <person name="von Dassow P."/>
            <person name="Yamagishi T."/>
            <person name="Van de Peer Y."/>
            <person name="Wincker P."/>
        </authorList>
    </citation>
    <scope>NUCLEOTIDE SEQUENCE [LARGE SCALE GENOMIC DNA]</scope>
    <source>
        <strain evidence="5">Ec32 / CCAP1310/4</strain>
    </source>
</reference>
<feature type="compositionally biased region" description="Low complexity" evidence="3">
    <location>
        <begin position="138"/>
        <end position="150"/>
    </location>
</feature>
<dbReference type="STRING" id="2880.D8LFU5"/>
<feature type="compositionally biased region" description="Low complexity" evidence="3">
    <location>
        <begin position="52"/>
        <end position="79"/>
    </location>
</feature>
<feature type="compositionally biased region" description="Low complexity" evidence="3">
    <location>
        <begin position="104"/>
        <end position="113"/>
    </location>
</feature>
<evidence type="ECO:0000313" key="4">
    <source>
        <dbReference type="EMBL" id="CBN78844.1"/>
    </source>
</evidence>
<evidence type="ECO:0000256" key="2">
    <source>
        <dbReference type="PROSITE-ProRule" id="PRU00708"/>
    </source>
</evidence>
<dbReference type="PROSITE" id="PS51375">
    <property type="entry name" value="PPR"/>
    <property type="match status" value="3"/>
</dbReference>
<dbReference type="PANTHER" id="PTHR47447:SF17">
    <property type="entry name" value="OS12G0638900 PROTEIN"/>
    <property type="match status" value="1"/>
</dbReference>
<evidence type="ECO:0000256" key="3">
    <source>
        <dbReference type="SAM" id="MobiDB-lite"/>
    </source>
</evidence>
<feature type="region of interest" description="Disordered" evidence="3">
    <location>
        <begin position="439"/>
        <end position="557"/>
    </location>
</feature>
<feature type="compositionally biased region" description="Basic residues" evidence="3">
    <location>
        <begin position="833"/>
        <end position="844"/>
    </location>
</feature>
<feature type="compositionally biased region" description="Gly residues" evidence="3">
    <location>
        <begin position="238"/>
        <end position="263"/>
    </location>
</feature>
<dbReference type="InParanoid" id="D8LFU5"/>
<dbReference type="Pfam" id="PF13812">
    <property type="entry name" value="PPR_3"/>
    <property type="match status" value="3"/>
</dbReference>
<feature type="region of interest" description="Disordered" evidence="3">
    <location>
        <begin position="699"/>
        <end position="729"/>
    </location>
</feature>
<feature type="compositionally biased region" description="Basic and acidic residues" evidence="3">
    <location>
        <begin position="35"/>
        <end position="44"/>
    </location>
</feature>
<feature type="compositionally biased region" description="Low complexity" evidence="3">
    <location>
        <begin position="719"/>
        <end position="729"/>
    </location>
</feature>
<proteinExistence type="predicted"/>
<dbReference type="AlphaFoldDB" id="D8LFU5"/>
<feature type="compositionally biased region" description="Gly residues" evidence="3">
    <location>
        <begin position="708"/>
        <end position="717"/>
    </location>
</feature>
<dbReference type="PANTHER" id="PTHR47447">
    <property type="entry name" value="OS03G0856100 PROTEIN"/>
    <property type="match status" value="1"/>
</dbReference>
<feature type="repeat" description="PPR" evidence="2">
    <location>
        <begin position="355"/>
        <end position="389"/>
    </location>
</feature>
<dbReference type="InterPro" id="IPR002885">
    <property type="entry name" value="PPR_rpt"/>
</dbReference>
<dbReference type="OrthoDB" id="10489356at2759"/>
<evidence type="ECO:0008006" key="6">
    <source>
        <dbReference type="Google" id="ProtNLM"/>
    </source>
</evidence>
<dbReference type="EMBL" id="FN649728">
    <property type="protein sequence ID" value="CBN78844.1"/>
    <property type="molecule type" value="Genomic_DNA"/>
</dbReference>
<dbReference type="InterPro" id="IPR011990">
    <property type="entry name" value="TPR-like_helical_dom_sf"/>
</dbReference>
<feature type="region of interest" description="Disordered" evidence="3">
    <location>
        <begin position="779"/>
        <end position="853"/>
    </location>
</feature>
<feature type="compositionally biased region" description="Basic residues" evidence="3">
    <location>
        <begin position="218"/>
        <end position="231"/>
    </location>
</feature>
<name>D8LFU5_ECTSI</name>
<feature type="repeat" description="PPR" evidence="2">
    <location>
        <begin position="746"/>
        <end position="780"/>
    </location>
</feature>
<evidence type="ECO:0000256" key="1">
    <source>
        <dbReference type="ARBA" id="ARBA00022737"/>
    </source>
</evidence>
<protein>
    <recommendedName>
        <fullName evidence="6">Pentacotripeptide-repeat region of PRORP domain-containing protein</fullName>
    </recommendedName>
</protein>
<feature type="region of interest" description="Disordered" evidence="3">
    <location>
        <begin position="1"/>
        <end position="263"/>
    </location>
</feature>
<feature type="repeat" description="PPR" evidence="2">
    <location>
        <begin position="592"/>
        <end position="626"/>
    </location>
</feature>
<evidence type="ECO:0000313" key="5">
    <source>
        <dbReference type="Proteomes" id="UP000002630"/>
    </source>
</evidence>